<dbReference type="Gene3D" id="3.90.190.10">
    <property type="entry name" value="Protein tyrosine phosphatase superfamily"/>
    <property type="match status" value="1"/>
</dbReference>
<proteinExistence type="predicted"/>
<accession>A0A7Y9K021</accession>
<evidence type="ECO:0000259" key="1">
    <source>
        <dbReference type="Pfam" id="PF04273"/>
    </source>
</evidence>
<keyword evidence="3" id="KW-1185">Reference proteome</keyword>
<dbReference type="RefSeq" id="WP_179507081.1">
    <property type="nucleotide sequence ID" value="NZ_JACCBY010000001.1"/>
</dbReference>
<dbReference type="AlphaFoldDB" id="A0A7Y9K021"/>
<reference evidence="2 3" key="1">
    <citation type="submission" date="2020-07" db="EMBL/GenBank/DDBJ databases">
        <authorList>
            <person name="Partida-Martinez L."/>
            <person name="Huntemann M."/>
            <person name="Clum A."/>
            <person name="Wang J."/>
            <person name="Palaniappan K."/>
            <person name="Ritter S."/>
            <person name="Chen I.-M."/>
            <person name="Stamatis D."/>
            <person name="Reddy T."/>
            <person name="O'Malley R."/>
            <person name="Daum C."/>
            <person name="Shapiro N."/>
            <person name="Ivanova N."/>
            <person name="Kyrpides N."/>
            <person name="Woyke T."/>
        </authorList>
    </citation>
    <scope>NUCLEOTIDE SEQUENCE [LARGE SCALE GENOMIC DNA]</scope>
    <source>
        <strain evidence="2 3">AS2.3</strain>
    </source>
</reference>
<evidence type="ECO:0000313" key="3">
    <source>
        <dbReference type="Proteomes" id="UP000517753"/>
    </source>
</evidence>
<dbReference type="NCBIfam" id="TIGR01244">
    <property type="entry name" value="TIGR01244 family sulfur transferase"/>
    <property type="match status" value="1"/>
</dbReference>
<sequence>MADIRSINDRISVAPQIAPEDIAAIKAAGFVAIVNNRPDDEEGGQPSGDTIRAAAEAAGLAYSAIPVTHAGFSHPQIDAMAAALTAADGPVLAYCRSGTRSCNLWALAAAKAGRDPELLVAQARGAGYDLAGMKPTLDALAGGA</sequence>
<reference evidence="2 3" key="2">
    <citation type="submission" date="2020-08" db="EMBL/GenBank/DDBJ databases">
        <title>The Agave Microbiome: Exploring the role of microbial communities in plant adaptations to desert environments.</title>
        <authorList>
            <person name="Partida-Martinez L.P."/>
        </authorList>
    </citation>
    <scope>NUCLEOTIDE SEQUENCE [LARGE SCALE GENOMIC DNA]</scope>
    <source>
        <strain evidence="2 3">AS2.3</strain>
    </source>
</reference>
<protein>
    <submittedName>
        <fullName evidence="2">Uncharacterized protein (TIGR01244 family)</fullName>
    </submittedName>
</protein>
<comment type="caution">
    <text evidence="2">The sequence shown here is derived from an EMBL/GenBank/DDBJ whole genome shotgun (WGS) entry which is preliminary data.</text>
</comment>
<dbReference type="Proteomes" id="UP000517753">
    <property type="component" value="Unassembled WGS sequence"/>
</dbReference>
<dbReference type="Pfam" id="PF04273">
    <property type="entry name" value="BLH_phosphatase"/>
    <property type="match status" value="1"/>
</dbReference>
<dbReference type="InterPro" id="IPR029021">
    <property type="entry name" value="Prot-tyrosine_phosphatase-like"/>
</dbReference>
<dbReference type="SUPFAM" id="SSF52799">
    <property type="entry name" value="(Phosphotyrosine protein) phosphatases II"/>
    <property type="match status" value="1"/>
</dbReference>
<dbReference type="EMBL" id="JACCBY010000001">
    <property type="protein sequence ID" value="NYD88491.1"/>
    <property type="molecule type" value="Genomic_DNA"/>
</dbReference>
<dbReference type="GO" id="GO:0016787">
    <property type="term" value="F:hydrolase activity"/>
    <property type="evidence" value="ECO:0007669"/>
    <property type="project" value="InterPro"/>
</dbReference>
<name>A0A7Y9K021_9SPHN</name>
<gene>
    <name evidence="2" type="ORF">HD841_000260</name>
</gene>
<evidence type="ECO:0000313" key="2">
    <source>
        <dbReference type="EMBL" id="NYD88491.1"/>
    </source>
</evidence>
<dbReference type="InterPro" id="IPR005939">
    <property type="entry name" value="BLH_phosphatase-like"/>
</dbReference>
<feature type="domain" description="Beta-lactamase hydrolase-like protein phosphatase-like" evidence="1">
    <location>
        <begin position="3"/>
        <end position="111"/>
    </location>
</feature>
<organism evidence="2 3">
    <name type="scientific">Sphingomonas melonis</name>
    <dbReference type="NCBI Taxonomy" id="152682"/>
    <lineage>
        <taxon>Bacteria</taxon>
        <taxon>Pseudomonadati</taxon>
        <taxon>Pseudomonadota</taxon>
        <taxon>Alphaproteobacteria</taxon>
        <taxon>Sphingomonadales</taxon>
        <taxon>Sphingomonadaceae</taxon>
        <taxon>Sphingomonas</taxon>
    </lineage>
</organism>